<keyword evidence="1" id="KW-1133">Transmembrane helix</keyword>
<accession>A0ABU4GB99</accession>
<dbReference type="EMBL" id="JAUBDI010000014">
    <property type="protein sequence ID" value="MDW0114274.1"/>
    <property type="molecule type" value="Genomic_DNA"/>
</dbReference>
<evidence type="ECO:0000313" key="2">
    <source>
        <dbReference type="EMBL" id="MDW0114274.1"/>
    </source>
</evidence>
<feature type="transmembrane region" description="Helical" evidence="1">
    <location>
        <begin position="6"/>
        <end position="25"/>
    </location>
</feature>
<protein>
    <submittedName>
        <fullName evidence="2">Uncharacterized protein</fullName>
    </submittedName>
</protein>
<dbReference type="Proteomes" id="UP001282284">
    <property type="component" value="Unassembled WGS sequence"/>
</dbReference>
<name>A0ABU4GB99_9BACL</name>
<organism evidence="2 3">
    <name type="scientific">Sporosarcina saromensis</name>
    <dbReference type="NCBI Taxonomy" id="359365"/>
    <lineage>
        <taxon>Bacteria</taxon>
        <taxon>Bacillati</taxon>
        <taxon>Bacillota</taxon>
        <taxon>Bacilli</taxon>
        <taxon>Bacillales</taxon>
        <taxon>Caryophanaceae</taxon>
        <taxon>Sporosarcina</taxon>
    </lineage>
</organism>
<comment type="caution">
    <text evidence="2">The sequence shown here is derived from an EMBL/GenBank/DDBJ whole genome shotgun (WGS) entry which is preliminary data.</text>
</comment>
<evidence type="ECO:0000313" key="3">
    <source>
        <dbReference type="Proteomes" id="UP001282284"/>
    </source>
</evidence>
<keyword evidence="3" id="KW-1185">Reference proteome</keyword>
<keyword evidence="1" id="KW-0812">Transmembrane</keyword>
<sequence length="43" mass="4764">MNGKTLVIGVVLFVIAISAVIYFTMMAEFNKDKPEETITTIVD</sequence>
<gene>
    <name evidence="2" type="ORF">QT711_13840</name>
</gene>
<proteinExistence type="predicted"/>
<dbReference type="RefSeq" id="WP_317945183.1">
    <property type="nucleotide sequence ID" value="NZ_JAUBDI010000014.1"/>
</dbReference>
<evidence type="ECO:0000256" key="1">
    <source>
        <dbReference type="SAM" id="Phobius"/>
    </source>
</evidence>
<reference evidence="2 3" key="1">
    <citation type="submission" date="2023-06" db="EMBL/GenBank/DDBJ databases">
        <title>Sporosarcina sp. nov., isolated from Korean traditional fermented seafood 'Jeotgal'.</title>
        <authorList>
            <person name="Yang A.I."/>
            <person name="Shin N.-R."/>
        </authorList>
    </citation>
    <scope>NUCLEOTIDE SEQUENCE [LARGE SCALE GENOMIC DNA]</scope>
    <source>
        <strain evidence="2 3">KCTC13119</strain>
    </source>
</reference>
<keyword evidence="1" id="KW-0472">Membrane</keyword>